<dbReference type="EMBL" id="VSFF01000004">
    <property type="protein sequence ID" value="TYC15890.1"/>
    <property type="molecule type" value="Genomic_DNA"/>
</dbReference>
<dbReference type="OrthoDB" id="4426778at2"/>
<dbReference type="InterPro" id="IPR009057">
    <property type="entry name" value="Homeodomain-like_sf"/>
</dbReference>
<keyword evidence="1" id="KW-0175">Coiled coil</keyword>
<evidence type="ECO:0000256" key="2">
    <source>
        <dbReference type="SAM" id="MobiDB-lite"/>
    </source>
</evidence>
<comment type="caution">
    <text evidence="4">The sequence shown here is derived from an EMBL/GenBank/DDBJ whole genome shotgun (WGS) entry which is preliminary data.</text>
</comment>
<accession>A0A5D0UDL3</accession>
<name>A0A5D0UDL3_9ACTN</name>
<dbReference type="SUPFAM" id="SSF46689">
    <property type="entry name" value="Homeodomain-like"/>
    <property type="match status" value="1"/>
</dbReference>
<organism evidence="4 5">
    <name type="scientific">Actinomadura syzygii</name>
    <dbReference type="NCBI Taxonomy" id="1427538"/>
    <lineage>
        <taxon>Bacteria</taxon>
        <taxon>Bacillati</taxon>
        <taxon>Actinomycetota</taxon>
        <taxon>Actinomycetes</taxon>
        <taxon>Streptosporangiales</taxon>
        <taxon>Thermomonosporaceae</taxon>
        <taxon>Actinomadura</taxon>
    </lineage>
</organism>
<gene>
    <name evidence="4" type="ORF">FXF65_11150</name>
</gene>
<reference evidence="4 5" key="1">
    <citation type="submission" date="2019-08" db="EMBL/GenBank/DDBJ databases">
        <title>Actinomadura sp. nov. CYP1-5 isolated from mountain soil.</title>
        <authorList>
            <person name="Songsumanus A."/>
            <person name="Kuncharoen N."/>
            <person name="Kudo T."/>
            <person name="Yuki M."/>
            <person name="Igarashi Y."/>
            <person name="Tanasupawat S."/>
        </authorList>
    </citation>
    <scope>NUCLEOTIDE SEQUENCE [LARGE SCALE GENOMIC DNA]</scope>
    <source>
        <strain evidence="4 5">GKU157</strain>
    </source>
</reference>
<feature type="coiled-coil region" evidence="1">
    <location>
        <begin position="78"/>
        <end position="105"/>
    </location>
</feature>
<evidence type="ECO:0000256" key="1">
    <source>
        <dbReference type="SAM" id="Coils"/>
    </source>
</evidence>
<dbReference type="AlphaFoldDB" id="A0A5D0UDL3"/>
<dbReference type="RefSeq" id="WP_148349685.1">
    <property type="nucleotide sequence ID" value="NZ_JBHSBF010000009.1"/>
</dbReference>
<dbReference type="Pfam" id="PF01527">
    <property type="entry name" value="HTH_Tnp_1"/>
    <property type="match status" value="1"/>
</dbReference>
<protein>
    <submittedName>
        <fullName evidence="4">Transposase</fullName>
    </submittedName>
</protein>
<feature type="transmembrane region" description="Helical" evidence="3">
    <location>
        <begin position="195"/>
        <end position="213"/>
    </location>
</feature>
<keyword evidence="5" id="KW-1185">Reference proteome</keyword>
<dbReference type="InterPro" id="IPR002514">
    <property type="entry name" value="Transposase_8"/>
</dbReference>
<evidence type="ECO:0000313" key="4">
    <source>
        <dbReference type="EMBL" id="TYC15890.1"/>
    </source>
</evidence>
<feature type="transmembrane region" description="Helical" evidence="3">
    <location>
        <begin position="169"/>
        <end position="189"/>
    </location>
</feature>
<dbReference type="GO" id="GO:0004803">
    <property type="term" value="F:transposase activity"/>
    <property type="evidence" value="ECO:0007669"/>
    <property type="project" value="InterPro"/>
</dbReference>
<dbReference type="Proteomes" id="UP000322634">
    <property type="component" value="Unassembled WGS sequence"/>
</dbReference>
<evidence type="ECO:0000256" key="3">
    <source>
        <dbReference type="SAM" id="Phobius"/>
    </source>
</evidence>
<keyword evidence="3" id="KW-0812">Transmembrane</keyword>
<dbReference type="GO" id="GO:0003677">
    <property type="term" value="F:DNA binding"/>
    <property type="evidence" value="ECO:0007669"/>
    <property type="project" value="InterPro"/>
</dbReference>
<evidence type="ECO:0000313" key="5">
    <source>
        <dbReference type="Proteomes" id="UP000322634"/>
    </source>
</evidence>
<dbReference type="Gene3D" id="1.10.10.60">
    <property type="entry name" value="Homeodomain-like"/>
    <property type="match status" value="1"/>
</dbReference>
<sequence length="214" mass="23195">MTFFEPVMILAGGEEIDRRWHLRGSAPRSLRDRAVRLVREPDWPIAQIAADLGIHREALRTWVCQPEADAGQRSEQLTSVGREELKQLRKQNNELKRANEILKAASAFFAAGSAGPGRGSRGSFRPWPWSCRSTPSWRPSARTARSPPDAAKPVLTTGLSQTRRAAAHLTVALPGSAFLLLLSALGLGISTALTLAWAVLVYALAVGTLGGLLQ</sequence>
<dbReference type="GO" id="GO:0006313">
    <property type="term" value="P:DNA transposition"/>
    <property type="evidence" value="ECO:0007669"/>
    <property type="project" value="InterPro"/>
</dbReference>
<keyword evidence="3" id="KW-1133">Transmembrane helix</keyword>
<keyword evidence="3" id="KW-0472">Membrane</keyword>
<feature type="region of interest" description="Disordered" evidence="2">
    <location>
        <begin position="135"/>
        <end position="154"/>
    </location>
</feature>
<proteinExistence type="predicted"/>